<feature type="domain" description="AB hydrolase-1" evidence="2">
    <location>
        <begin position="32"/>
        <end position="254"/>
    </location>
</feature>
<feature type="region of interest" description="Disordered" evidence="1">
    <location>
        <begin position="1"/>
        <end position="22"/>
    </location>
</feature>
<dbReference type="RefSeq" id="WP_306001581.1">
    <property type="nucleotide sequence ID" value="NZ_JASNFN010000035.1"/>
</dbReference>
<proteinExistence type="predicted"/>
<evidence type="ECO:0000259" key="2">
    <source>
        <dbReference type="Pfam" id="PF12697"/>
    </source>
</evidence>
<dbReference type="InterPro" id="IPR029058">
    <property type="entry name" value="AB_hydrolase_fold"/>
</dbReference>
<organism evidence="3 4">
    <name type="scientific">Blastococcus carthaginiensis</name>
    <dbReference type="NCBI Taxonomy" id="3050034"/>
    <lineage>
        <taxon>Bacteria</taxon>
        <taxon>Bacillati</taxon>
        <taxon>Actinomycetota</taxon>
        <taxon>Actinomycetes</taxon>
        <taxon>Geodermatophilales</taxon>
        <taxon>Geodermatophilaceae</taxon>
        <taxon>Blastococcus</taxon>
    </lineage>
</organism>
<dbReference type="Pfam" id="PF12697">
    <property type="entry name" value="Abhydrolase_6"/>
    <property type="match status" value="1"/>
</dbReference>
<sequence length="277" mass="29002">MAPGAAAPLTQHVTTSRGDTVGYDRRGEGPAVVFVAGAGPFRAIDPQTTETADLLAERGFTTVVHDRVGRGDSFREGRVDLADELAAVRAMIDVAGGRATLCGHSSGCAIALRAAVEGLAVDRLVLFEAPLDPAARGVPEWTAELYRLLDAGDRPGAVSHYMRDIPLEMLEGLRDSPLWEPFVAHAESLRADAQALEWAMSAPHRELLGALDVSTLVVVGEETFDEMPAAAASLAAALPDATRAEVAGSQHSWQPAAMTGLLAGFLGGRPVRIHAGG</sequence>
<dbReference type="InterPro" id="IPR050228">
    <property type="entry name" value="Carboxylesterase_BioH"/>
</dbReference>
<dbReference type="Gene3D" id="3.40.50.1820">
    <property type="entry name" value="alpha/beta hydrolase"/>
    <property type="match status" value="1"/>
</dbReference>
<protein>
    <submittedName>
        <fullName evidence="3">Alpha/beta fold hydrolase</fullName>
    </submittedName>
</protein>
<keyword evidence="4" id="KW-1185">Reference proteome</keyword>
<evidence type="ECO:0000256" key="1">
    <source>
        <dbReference type="SAM" id="MobiDB-lite"/>
    </source>
</evidence>
<reference evidence="4" key="1">
    <citation type="submission" date="2023-05" db="EMBL/GenBank/DDBJ databases">
        <title>Draft genome of Pseudofrankia sp. BMG5.37.</title>
        <authorList>
            <person name="Gtari M."/>
            <person name="Ghodhbane F."/>
            <person name="Sbissi I."/>
        </authorList>
    </citation>
    <scope>NUCLEOTIDE SEQUENCE [LARGE SCALE GENOMIC DNA]</scope>
    <source>
        <strain evidence="4">BMG 814</strain>
    </source>
</reference>
<evidence type="ECO:0000313" key="4">
    <source>
        <dbReference type="Proteomes" id="UP001233673"/>
    </source>
</evidence>
<accession>A0ABT9IHJ3</accession>
<dbReference type="PANTHER" id="PTHR43194:SF5">
    <property type="entry name" value="PIMELOYL-[ACYL-CARRIER PROTEIN] METHYL ESTER ESTERASE"/>
    <property type="match status" value="1"/>
</dbReference>
<comment type="caution">
    <text evidence="3">The sequence shown here is derived from an EMBL/GenBank/DDBJ whole genome shotgun (WGS) entry which is preliminary data.</text>
</comment>
<evidence type="ECO:0000313" key="3">
    <source>
        <dbReference type="EMBL" id="MDP5185047.1"/>
    </source>
</evidence>
<name>A0ABT9IHJ3_9ACTN</name>
<keyword evidence="3" id="KW-0378">Hydrolase</keyword>
<dbReference type="EMBL" id="JASNFN010000035">
    <property type="protein sequence ID" value="MDP5185047.1"/>
    <property type="molecule type" value="Genomic_DNA"/>
</dbReference>
<dbReference type="GO" id="GO:0016787">
    <property type="term" value="F:hydrolase activity"/>
    <property type="evidence" value="ECO:0007669"/>
    <property type="project" value="UniProtKB-KW"/>
</dbReference>
<dbReference type="Proteomes" id="UP001233673">
    <property type="component" value="Unassembled WGS sequence"/>
</dbReference>
<dbReference type="SUPFAM" id="SSF53474">
    <property type="entry name" value="alpha/beta-Hydrolases"/>
    <property type="match status" value="1"/>
</dbReference>
<dbReference type="PANTHER" id="PTHR43194">
    <property type="entry name" value="HYDROLASE ALPHA/BETA FOLD FAMILY"/>
    <property type="match status" value="1"/>
</dbReference>
<dbReference type="InterPro" id="IPR000073">
    <property type="entry name" value="AB_hydrolase_1"/>
</dbReference>
<gene>
    <name evidence="3" type="ORF">QOZ88_20630</name>
</gene>